<dbReference type="PANTHER" id="PTHR13528">
    <property type="entry name" value="39S RIBOSOMAL PROTEIN L28, MITOCHONDRIAL"/>
    <property type="match status" value="1"/>
</dbReference>
<keyword evidence="5" id="KW-1185">Reference proteome</keyword>
<dbReference type="EMBL" id="CP029077">
    <property type="protein sequence ID" value="QED23857.1"/>
    <property type="molecule type" value="Genomic_DNA"/>
</dbReference>
<proteinExistence type="inferred from homology"/>
<dbReference type="PANTHER" id="PTHR13528:SF2">
    <property type="entry name" value="LARGE RIBOSOMAL SUBUNIT PROTEIN BL28M"/>
    <property type="match status" value="1"/>
</dbReference>
<dbReference type="InterPro" id="IPR037147">
    <property type="entry name" value="Ribosomal_bL28_sf"/>
</dbReference>
<dbReference type="GO" id="GO:0003735">
    <property type="term" value="F:structural constituent of ribosome"/>
    <property type="evidence" value="ECO:0007669"/>
    <property type="project" value="InterPro"/>
</dbReference>
<comment type="similarity">
    <text evidence="1">Belongs to the bacterial ribosomal protein bL28 family.</text>
</comment>
<dbReference type="Pfam" id="PF00830">
    <property type="entry name" value="Ribosomal_L28"/>
    <property type="match status" value="1"/>
</dbReference>
<keyword evidence="2 4" id="KW-0689">Ribosomal protein</keyword>
<reference evidence="4 5" key="1">
    <citation type="journal article" date="2019" name="ISME J.">
        <title>Deianiraea, an extracellular bacterium associated with the ciliate Paramecium, suggests an alternative scenario for the evolution of Rickettsiales.</title>
        <authorList>
            <person name="Castelli M."/>
            <person name="Sabaneyeva E."/>
            <person name="Lanzoni O."/>
            <person name="Lebedeva N."/>
            <person name="Floriano A.M."/>
            <person name="Gaiarsa S."/>
            <person name="Benken K."/>
            <person name="Modeo L."/>
            <person name="Bandi C."/>
            <person name="Potekhin A."/>
            <person name="Sassera D."/>
            <person name="Petroni G."/>
        </authorList>
    </citation>
    <scope>NUCLEOTIDE SEQUENCE [LARGE SCALE GENOMIC DNA]</scope>
    <source>
        <strain evidence="4">CyL4-1</strain>
    </source>
</reference>
<organism evidence="4 5">
    <name type="scientific">Candidatus Deianiraea vastatrix</name>
    <dbReference type="NCBI Taxonomy" id="2163644"/>
    <lineage>
        <taxon>Bacteria</taxon>
        <taxon>Pseudomonadati</taxon>
        <taxon>Pseudomonadota</taxon>
        <taxon>Alphaproteobacteria</taxon>
        <taxon>Rickettsiales</taxon>
        <taxon>Candidatus Deianiraeaceae</taxon>
        <taxon>Candidatus Deianiraea</taxon>
    </lineage>
</organism>
<dbReference type="InterPro" id="IPR026569">
    <property type="entry name" value="Ribosomal_bL28"/>
</dbReference>
<accession>A0A5B8XK53</accession>
<dbReference type="SUPFAM" id="SSF143800">
    <property type="entry name" value="L28p-like"/>
    <property type="match status" value="1"/>
</dbReference>
<protein>
    <submittedName>
        <fullName evidence="4">50S ribosomal protein L28</fullName>
    </submittedName>
</protein>
<evidence type="ECO:0000313" key="5">
    <source>
        <dbReference type="Proteomes" id="UP000321934"/>
    </source>
</evidence>
<dbReference type="GO" id="GO:1990904">
    <property type="term" value="C:ribonucleoprotein complex"/>
    <property type="evidence" value="ECO:0007669"/>
    <property type="project" value="UniProtKB-KW"/>
</dbReference>
<evidence type="ECO:0000256" key="1">
    <source>
        <dbReference type="ARBA" id="ARBA00008760"/>
    </source>
</evidence>
<dbReference type="InterPro" id="IPR034704">
    <property type="entry name" value="Ribosomal_bL28/bL31-like_sf"/>
</dbReference>
<dbReference type="GO" id="GO:0005840">
    <property type="term" value="C:ribosome"/>
    <property type="evidence" value="ECO:0007669"/>
    <property type="project" value="UniProtKB-KW"/>
</dbReference>
<evidence type="ECO:0000256" key="3">
    <source>
        <dbReference type="ARBA" id="ARBA00023274"/>
    </source>
</evidence>
<dbReference type="Proteomes" id="UP000321934">
    <property type="component" value="Chromosome"/>
</dbReference>
<name>A0A5B8XK53_9RICK</name>
<dbReference type="Gene3D" id="2.30.170.40">
    <property type="entry name" value="Ribosomal protein L28/L24"/>
    <property type="match status" value="1"/>
</dbReference>
<dbReference type="AlphaFoldDB" id="A0A5B8XK53"/>
<gene>
    <name evidence="4" type="ORF">Deia_01076</name>
</gene>
<evidence type="ECO:0000256" key="2">
    <source>
        <dbReference type="ARBA" id="ARBA00022980"/>
    </source>
</evidence>
<evidence type="ECO:0000313" key="4">
    <source>
        <dbReference type="EMBL" id="QED23857.1"/>
    </source>
</evidence>
<sequence>MSLGILNHLIIHMSRCEVTSSTVSRGNNVPKSNKKTRRTIKNSVANRKFFSKVFGSYVYLKCTKAACDTIIKHGGIDCYVLNVKNSRISDEISAIKTRMLKCIENKNLTEMTPEQIQFL</sequence>
<keyword evidence="3" id="KW-0687">Ribonucleoprotein</keyword>